<feature type="region of interest" description="Disordered" evidence="1">
    <location>
        <begin position="102"/>
        <end position="132"/>
    </location>
</feature>
<keyword evidence="2" id="KW-0472">Membrane</keyword>
<evidence type="ECO:0000313" key="4">
    <source>
        <dbReference type="EMBL" id="CAE7300947.1"/>
    </source>
</evidence>
<keyword evidence="5" id="KW-1185">Reference proteome</keyword>
<dbReference type="Proteomes" id="UP000604046">
    <property type="component" value="Unassembled WGS sequence"/>
</dbReference>
<feature type="transmembrane region" description="Helical" evidence="2">
    <location>
        <begin position="201"/>
        <end position="228"/>
    </location>
</feature>
<reference evidence="4" key="1">
    <citation type="submission" date="2021-02" db="EMBL/GenBank/DDBJ databases">
        <authorList>
            <person name="Dougan E. K."/>
            <person name="Rhodes N."/>
            <person name="Thang M."/>
            <person name="Chan C."/>
        </authorList>
    </citation>
    <scope>NUCLEOTIDE SEQUENCE</scope>
</reference>
<organism evidence="4 5">
    <name type="scientific">Symbiodinium natans</name>
    <dbReference type="NCBI Taxonomy" id="878477"/>
    <lineage>
        <taxon>Eukaryota</taxon>
        <taxon>Sar</taxon>
        <taxon>Alveolata</taxon>
        <taxon>Dinophyceae</taxon>
        <taxon>Suessiales</taxon>
        <taxon>Symbiodiniaceae</taxon>
        <taxon>Symbiodinium</taxon>
    </lineage>
</organism>
<comment type="caution">
    <text evidence="4">The sequence shown here is derived from an EMBL/GenBank/DDBJ whole genome shotgun (WGS) entry which is preliminary data.</text>
</comment>
<accession>A0A812N6F6</accession>
<dbReference type="AlphaFoldDB" id="A0A812N6F6"/>
<keyword evidence="3" id="KW-0732">Signal</keyword>
<feature type="chain" id="PRO_5033002776" evidence="3">
    <location>
        <begin position="17"/>
        <end position="358"/>
    </location>
</feature>
<evidence type="ECO:0000256" key="1">
    <source>
        <dbReference type="SAM" id="MobiDB-lite"/>
    </source>
</evidence>
<gene>
    <name evidence="4" type="ORF">SNAT2548_LOCUS15829</name>
</gene>
<protein>
    <submittedName>
        <fullName evidence="4">Uncharacterized protein</fullName>
    </submittedName>
</protein>
<name>A0A812N6F6_9DINO</name>
<evidence type="ECO:0000313" key="5">
    <source>
        <dbReference type="Proteomes" id="UP000604046"/>
    </source>
</evidence>
<proteinExistence type="predicted"/>
<dbReference type="EMBL" id="CAJNDS010002066">
    <property type="protein sequence ID" value="CAE7300947.1"/>
    <property type="molecule type" value="Genomic_DNA"/>
</dbReference>
<feature type="signal peptide" evidence="3">
    <location>
        <begin position="1"/>
        <end position="16"/>
    </location>
</feature>
<keyword evidence="2" id="KW-0812">Transmembrane</keyword>
<dbReference type="OrthoDB" id="442529at2759"/>
<sequence length="358" mass="39992">MACCLLLAVLFACTAAERASGARTYQNEVEGGGYARLRVNTVDKVKVEAISREEAIRMRQSGYRFHEVEHHHFSDRSSKNGKLWQELKEAAKEKVAREFPWEQKPQNQSTRTAAAGGRSLKRQEAFKKENTSSKITKDLEKVLFPQEQIRPQRVGGFLCAQFDLDLFALSGGVFPGLLGIGLLGDIHYQPATKCFGWTAELYLMLSIGFGLFGMDFRVALVVIATLVVTERPLAAGAKDLVWELPPGFDTSRCHNKNPFSLISSTSREGFSFIYTHILTNKYLKHAEVEVQNYLEKNRDDIANFKKYLDLIEPPRALPAKLVSASQSQGLAKEGIVGNVEVRGEWLNVSRLGLSNPKP</sequence>
<feature type="compositionally biased region" description="Basic and acidic residues" evidence="1">
    <location>
        <begin position="121"/>
        <end position="132"/>
    </location>
</feature>
<keyword evidence="2" id="KW-1133">Transmembrane helix</keyword>
<evidence type="ECO:0000256" key="2">
    <source>
        <dbReference type="SAM" id="Phobius"/>
    </source>
</evidence>
<evidence type="ECO:0000256" key="3">
    <source>
        <dbReference type="SAM" id="SignalP"/>
    </source>
</evidence>